<name>A0A6C0IWG5_9ZZZZ</name>
<keyword evidence="1" id="KW-0479">Metal-binding</keyword>
<dbReference type="GO" id="GO:0008270">
    <property type="term" value="F:zinc ion binding"/>
    <property type="evidence" value="ECO:0007669"/>
    <property type="project" value="UniProtKB-KW"/>
</dbReference>
<dbReference type="Pfam" id="PF12906">
    <property type="entry name" value="RINGv"/>
    <property type="match status" value="1"/>
</dbReference>
<dbReference type="InterPro" id="IPR011016">
    <property type="entry name" value="Znf_RING-CH"/>
</dbReference>
<dbReference type="PANTHER" id="PTHR46347:SF1">
    <property type="entry name" value="RING_FYVE_PHD ZINC FINGER SUPERFAMILY PROTEIN"/>
    <property type="match status" value="1"/>
</dbReference>
<organism evidence="6">
    <name type="scientific">viral metagenome</name>
    <dbReference type="NCBI Taxonomy" id="1070528"/>
    <lineage>
        <taxon>unclassified sequences</taxon>
        <taxon>metagenomes</taxon>
        <taxon>organismal metagenomes</taxon>
    </lineage>
</organism>
<keyword evidence="2" id="KW-0863">Zinc-finger</keyword>
<keyword evidence="4" id="KW-1133">Transmembrane helix</keyword>
<feature type="transmembrane region" description="Helical" evidence="4">
    <location>
        <begin position="91"/>
        <end position="112"/>
    </location>
</feature>
<accession>A0A6C0IWG5</accession>
<feature type="transmembrane region" description="Helical" evidence="4">
    <location>
        <begin position="187"/>
        <end position="217"/>
    </location>
</feature>
<evidence type="ECO:0000256" key="2">
    <source>
        <dbReference type="ARBA" id="ARBA00022771"/>
    </source>
</evidence>
<feature type="domain" description="RING-CH-type" evidence="5">
    <location>
        <begin position="6"/>
        <end position="70"/>
    </location>
</feature>
<keyword evidence="3" id="KW-0862">Zinc</keyword>
<dbReference type="SMART" id="SM00744">
    <property type="entry name" value="RINGv"/>
    <property type="match status" value="1"/>
</dbReference>
<reference evidence="6" key="1">
    <citation type="journal article" date="2020" name="Nature">
        <title>Giant virus diversity and host interactions through global metagenomics.</title>
        <authorList>
            <person name="Schulz F."/>
            <person name="Roux S."/>
            <person name="Paez-Espino D."/>
            <person name="Jungbluth S."/>
            <person name="Walsh D.A."/>
            <person name="Denef V.J."/>
            <person name="McMahon K.D."/>
            <person name="Konstantinidis K.T."/>
            <person name="Eloe-Fadrosh E.A."/>
            <person name="Kyrpides N.C."/>
            <person name="Woyke T."/>
        </authorList>
    </citation>
    <scope>NUCLEOTIDE SEQUENCE</scope>
    <source>
        <strain evidence="6">GVMAG-M-3300025138-11</strain>
    </source>
</reference>
<evidence type="ECO:0000259" key="5">
    <source>
        <dbReference type="PROSITE" id="PS51292"/>
    </source>
</evidence>
<dbReference type="EMBL" id="MN740276">
    <property type="protein sequence ID" value="QHT97422.1"/>
    <property type="molecule type" value="Genomic_DNA"/>
</dbReference>
<sequence length="247" mass="29477">MEIDTLPIINQYECRLCFELDTLDNLIYPCKCSGTSKYIHKHCLNEWRTMADNREAYNKCFECGYDYQLKNNQNIENSFCDSIIKKLSKNIFFFTIINFIIISLIGLFLFSIDKNKKLIDIFLYNDHYNITNTTNIDSKSVNIISYFVWGSLIYLLLLFVLFFILFLQIKNKRLYCKYYCKNKNVYIFIIAVLILIVITMNIIFGLFILSVGLQYMIKNHLYSLEKLRETNNLEILNYEENEDSEYE</sequence>
<dbReference type="SUPFAM" id="SSF57850">
    <property type="entry name" value="RING/U-box"/>
    <property type="match status" value="1"/>
</dbReference>
<evidence type="ECO:0000256" key="3">
    <source>
        <dbReference type="ARBA" id="ARBA00022833"/>
    </source>
</evidence>
<dbReference type="AlphaFoldDB" id="A0A6C0IWG5"/>
<evidence type="ECO:0000256" key="4">
    <source>
        <dbReference type="SAM" id="Phobius"/>
    </source>
</evidence>
<evidence type="ECO:0000313" key="6">
    <source>
        <dbReference type="EMBL" id="QHT97422.1"/>
    </source>
</evidence>
<dbReference type="PANTHER" id="PTHR46347">
    <property type="entry name" value="RING/FYVE/PHD ZINC FINGER SUPERFAMILY PROTEIN"/>
    <property type="match status" value="1"/>
</dbReference>
<keyword evidence="4" id="KW-0472">Membrane</keyword>
<dbReference type="CDD" id="cd16495">
    <property type="entry name" value="RING_CH-C4HC3_MARCH"/>
    <property type="match status" value="1"/>
</dbReference>
<evidence type="ECO:0000256" key="1">
    <source>
        <dbReference type="ARBA" id="ARBA00022723"/>
    </source>
</evidence>
<dbReference type="InterPro" id="IPR013083">
    <property type="entry name" value="Znf_RING/FYVE/PHD"/>
</dbReference>
<keyword evidence="4" id="KW-0812">Transmembrane</keyword>
<dbReference type="PROSITE" id="PS51292">
    <property type="entry name" value="ZF_RING_CH"/>
    <property type="match status" value="1"/>
</dbReference>
<feature type="transmembrane region" description="Helical" evidence="4">
    <location>
        <begin position="143"/>
        <end position="167"/>
    </location>
</feature>
<dbReference type="Gene3D" id="3.30.40.10">
    <property type="entry name" value="Zinc/RING finger domain, C3HC4 (zinc finger)"/>
    <property type="match status" value="1"/>
</dbReference>
<protein>
    <recommendedName>
        <fullName evidence="5">RING-CH-type domain-containing protein</fullName>
    </recommendedName>
</protein>
<proteinExistence type="predicted"/>